<evidence type="ECO:0000259" key="9">
    <source>
        <dbReference type="Pfam" id="PF02771"/>
    </source>
</evidence>
<dbReference type="PANTHER" id="PTHR48083">
    <property type="entry name" value="MEDIUM-CHAIN SPECIFIC ACYL-COA DEHYDROGENASE, MITOCHONDRIAL-RELATED"/>
    <property type="match status" value="1"/>
</dbReference>
<dbReference type="GO" id="GO:0005737">
    <property type="term" value="C:cytoplasm"/>
    <property type="evidence" value="ECO:0007669"/>
    <property type="project" value="TreeGrafter"/>
</dbReference>
<dbReference type="GO" id="GO:0050660">
    <property type="term" value="F:flavin adenine dinucleotide binding"/>
    <property type="evidence" value="ECO:0007669"/>
    <property type="project" value="InterPro"/>
</dbReference>
<dbReference type="Pfam" id="PF00441">
    <property type="entry name" value="Acyl-CoA_dh_1"/>
    <property type="match status" value="1"/>
</dbReference>
<evidence type="ECO:0000256" key="5">
    <source>
        <dbReference type="ARBA" id="ARBA00023002"/>
    </source>
</evidence>
<dbReference type="InterPro" id="IPR037069">
    <property type="entry name" value="AcylCoA_DH/ox_N_sf"/>
</dbReference>
<dbReference type="Pfam" id="PF02771">
    <property type="entry name" value="Acyl-CoA_dh_N"/>
    <property type="match status" value="1"/>
</dbReference>
<sequence length="488" mass="53989">MSNQIPFSEPPWLDGLPSPYYKETHRNFQKACRAFIDEHLAPYAIEWEREETAPPQLFETFRKHNMLIPNLPAPLPVEWLHRVGIYDILGVKVEEWDYFHTSIYLDEMSRVGTTGPGGSMTAGHAFGIPPIIKFGSKALHEKFLPDLLPGKKRACIAITEPGAGSDVANIATTAKKTPDGKHYIINGEKKWITNGFWSDYAAMAVRTGGKGASGLSMIVCPLKGYPGVTMRRLKVQGQIAAGTTYIELDDVKVPVENLIGEEGKGMGYVMVSVPFAFCLLIAGSPASVVGHPLLVARRHRGFGQHYYLSATSTDLFSVDKLQPRTPHNRLRRHPLRPRRPLSSHGIRNEARSFGKTLVEQPVVRHRLAKAGAELEMMQAWVESFLYNMTQLSKEEADARLGGLTALAKAKAGMVLNECAQTAVLLFGGNGYTRTGQGEIAEKMYREVMGARIPGGSEDVMLDLAIRQLVKNYHRETAKLDRPKGSSKL</sequence>
<dbReference type="Proteomes" id="UP000038010">
    <property type="component" value="Unassembled WGS sequence"/>
</dbReference>
<accession>A0A0N0NQK5</accession>
<dbReference type="InterPro" id="IPR013786">
    <property type="entry name" value="AcylCoA_DH/ox_N"/>
</dbReference>
<dbReference type="InterPro" id="IPR046373">
    <property type="entry name" value="Acyl-CoA_Oxase/DH_mid-dom_sf"/>
</dbReference>
<dbReference type="GO" id="GO:0033539">
    <property type="term" value="P:fatty acid beta-oxidation using acyl-CoA dehydrogenase"/>
    <property type="evidence" value="ECO:0007669"/>
    <property type="project" value="TreeGrafter"/>
</dbReference>
<dbReference type="AlphaFoldDB" id="A0A0N0NQK5"/>
<keyword evidence="5 6" id="KW-0560">Oxidoreductase</keyword>
<dbReference type="InterPro" id="IPR036250">
    <property type="entry name" value="AcylCo_DH-like_C"/>
</dbReference>
<organism evidence="10 11">
    <name type="scientific">Cyphellophora attinorum</name>
    <dbReference type="NCBI Taxonomy" id="1664694"/>
    <lineage>
        <taxon>Eukaryota</taxon>
        <taxon>Fungi</taxon>
        <taxon>Dikarya</taxon>
        <taxon>Ascomycota</taxon>
        <taxon>Pezizomycotina</taxon>
        <taxon>Eurotiomycetes</taxon>
        <taxon>Chaetothyriomycetidae</taxon>
        <taxon>Chaetothyriales</taxon>
        <taxon>Cyphellophoraceae</taxon>
        <taxon>Cyphellophora</taxon>
    </lineage>
</organism>
<dbReference type="SUPFAM" id="SSF56645">
    <property type="entry name" value="Acyl-CoA dehydrogenase NM domain-like"/>
    <property type="match status" value="1"/>
</dbReference>
<dbReference type="SUPFAM" id="SSF47203">
    <property type="entry name" value="Acyl-CoA dehydrogenase C-terminal domain-like"/>
    <property type="match status" value="1"/>
</dbReference>
<comment type="caution">
    <text evidence="10">The sequence shown here is derived from an EMBL/GenBank/DDBJ whole genome shotgun (WGS) entry which is preliminary data.</text>
</comment>
<reference evidence="10 11" key="1">
    <citation type="submission" date="2015-06" db="EMBL/GenBank/DDBJ databases">
        <title>Draft genome of the ant-associated black yeast Phialophora attae CBS 131958.</title>
        <authorList>
            <person name="Moreno L.F."/>
            <person name="Stielow B.J."/>
            <person name="de Hoog S."/>
            <person name="Vicente V.A."/>
            <person name="Weiss V.A."/>
            <person name="de Vries M."/>
            <person name="Cruz L.M."/>
            <person name="Souza E.M."/>
        </authorList>
    </citation>
    <scope>NUCLEOTIDE SEQUENCE [LARGE SCALE GENOMIC DNA]</scope>
    <source>
        <strain evidence="10 11">CBS 131958</strain>
    </source>
</reference>
<dbReference type="Gene3D" id="1.10.540.10">
    <property type="entry name" value="Acyl-CoA dehydrogenase/oxidase, N-terminal domain"/>
    <property type="match status" value="1"/>
</dbReference>
<proteinExistence type="inferred from homology"/>
<dbReference type="InterPro" id="IPR006091">
    <property type="entry name" value="Acyl-CoA_Oxase/DH_mid-dom"/>
</dbReference>
<evidence type="ECO:0000256" key="6">
    <source>
        <dbReference type="RuleBase" id="RU362125"/>
    </source>
</evidence>
<keyword evidence="3 6" id="KW-0285">Flavoprotein</keyword>
<dbReference type="RefSeq" id="XP_018003772.1">
    <property type="nucleotide sequence ID" value="XM_018146475.1"/>
</dbReference>
<evidence type="ECO:0000259" key="8">
    <source>
        <dbReference type="Pfam" id="PF02770"/>
    </source>
</evidence>
<dbReference type="Gene3D" id="1.20.140.10">
    <property type="entry name" value="Butyryl-CoA Dehydrogenase, subunit A, domain 3"/>
    <property type="match status" value="1"/>
</dbReference>
<evidence type="ECO:0000256" key="4">
    <source>
        <dbReference type="ARBA" id="ARBA00022827"/>
    </source>
</evidence>
<feature type="domain" description="Acyl-CoA oxidase/dehydrogenase middle" evidence="8">
    <location>
        <begin position="155"/>
        <end position="251"/>
    </location>
</feature>
<dbReference type="EMBL" id="LFJN01000004">
    <property type="protein sequence ID" value="KPI43809.1"/>
    <property type="molecule type" value="Genomic_DNA"/>
</dbReference>
<dbReference type="InterPro" id="IPR009075">
    <property type="entry name" value="AcylCo_DH/oxidase_C"/>
</dbReference>
<name>A0A0N0NQK5_9EURO</name>
<evidence type="ECO:0000313" key="11">
    <source>
        <dbReference type="Proteomes" id="UP000038010"/>
    </source>
</evidence>
<feature type="domain" description="Acyl-CoA dehydrogenase/oxidase C-terminal" evidence="7">
    <location>
        <begin position="349"/>
        <end position="468"/>
    </location>
</feature>
<dbReference type="STRING" id="1664694.A0A0N0NQK5"/>
<dbReference type="PANTHER" id="PTHR48083:SF15">
    <property type="entry name" value="ACYL-COA DEHYDROGENASE APDG"/>
    <property type="match status" value="1"/>
</dbReference>
<protein>
    <submittedName>
        <fullName evidence="10">Long-chain specific acyl-CoA dehydrogenase, mitochondrial</fullName>
    </submittedName>
</protein>
<comment type="cofactor">
    <cofactor evidence="1 6">
        <name>FAD</name>
        <dbReference type="ChEBI" id="CHEBI:57692"/>
    </cofactor>
</comment>
<evidence type="ECO:0000256" key="1">
    <source>
        <dbReference type="ARBA" id="ARBA00001974"/>
    </source>
</evidence>
<dbReference type="VEuPathDB" id="FungiDB:AB675_6200"/>
<keyword evidence="11" id="KW-1185">Reference proteome</keyword>
<evidence type="ECO:0000256" key="2">
    <source>
        <dbReference type="ARBA" id="ARBA00009347"/>
    </source>
</evidence>
<dbReference type="InterPro" id="IPR009100">
    <property type="entry name" value="AcylCoA_DH/oxidase_NM_dom_sf"/>
</dbReference>
<dbReference type="OrthoDB" id="10254877at2759"/>
<dbReference type="Gene3D" id="2.40.110.10">
    <property type="entry name" value="Butyryl-CoA Dehydrogenase, subunit A, domain 2"/>
    <property type="match status" value="1"/>
</dbReference>
<comment type="similarity">
    <text evidence="2 6">Belongs to the acyl-CoA dehydrogenase family.</text>
</comment>
<feature type="domain" description="Acyl-CoA dehydrogenase/oxidase N-terminal" evidence="9">
    <location>
        <begin position="23"/>
        <end position="150"/>
    </location>
</feature>
<dbReference type="Pfam" id="PF02770">
    <property type="entry name" value="Acyl-CoA_dh_M"/>
    <property type="match status" value="1"/>
</dbReference>
<keyword evidence="4 6" id="KW-0274">FAD</keyword>
<evidence type="ECO:0000259" key="7">
    <source>
        <dbReference type="Pfam" id="PF00441"/>
    </source>
</evidence>
<dbReference type="GO" id="GO:0003995">
    <property type="term" value="F:acyl-CoA dehydrogenase activity"/>
    <property type="evidence" value="ECO:0007669"/>
    <property type="project" value="TreeGrafter"/>
</dbReference>
<dbReference type="InterPro" id="IPR050741">
    <property type="entry name" value="Acyl-CoA_dehydrogenase"/>
</dbReference>
<gene>
    <name evidence="10" type="ORF">AB675_6200</name>
</gene>
<evidence type="ECO:0000256" key="3">
    <source>
        <dbReference type="ARBA" id="ARBA00022630"/>
    </source>
</evidence>
<dbReference type="GeneID" id="28738355"/>
<evidence type="ECO:0000313" key="10">
    <source>
        <dbReference type="EMBL" id="KPI43809.1"/>
    </source>
</evidence>